<gene>
    <name evidence="1" type="ORF">ACFOOQ_10960</name>
</gene>
<dbReference type="RefSeq" id="WP_379725979.1">
    <property type="nucleotide sequence ID" value="NZ_JBHRYJ010000002.1"/>
</dbReference>
<dbReference type="Proteomes" id="UP001595711">
    <property type="component" value="Unassembled WGS sequence"/>
</dbReference>
<accession>A0ABV7VF44</accession>
<name>A0ABV7VF44_9PROT</name>
<reference evidence="2" key="1">
    <citation type="journal article" date="2019" name="Int. J. Syst. Evol. Microbiol.">
        <title>The Global Catalogue of Microorganisms (GCM) 10K type strain sequencing project: providing services to taxonomists for standard genome sequencing and annotation.</title>
        <authorList>
            <consortium name="The Broad Institute Genomics Platform"/>
            <consortium name="The Broad Institute Genome Sequencing Center for Infectious Disease"/>
            <person name="Wu L."/>
            <person name="Ma J."/>
        </authorList>
    </citation>
    <scope>NUCLEOTIDE SEQUENCE [LARGE SCALE GENOMIC DNA]</scope>
    <source>
        <strain evidence="2">KCTC 42182</strain>
    </source>
</reference>
<proteinExistence type="predicted"/>
<organism evidence="1 2">
    <name type="scientific">Ferrovibrio xuzhouensis</name>
    <dbReference type="NCBI Taxonomy" id="1576914"/>
    <lineage>
        <taxon>Bacteria</taxon>
        <taxon>Pseudomonadati</taxon>
        <taxon>Pseudomonadota</taxon>
        <taxon>Alphaproteobacteria</taxon>
        <taxon>Rhodospirillales</taxon>
        <taxon>Rhodospirillaceae</taxon>
        <taxon>Ferrovibrio</taxon>
    </lineage>
</organism>
<keyword evidence="2" id="KW-1185">Reference proteome</keyword>
<dbReference type="EMBL" id="JBHRYJ010000002">
    <property type="protein sequence ID" value="MFC3676065.1"/>
    <property type="molecule type" value="Genomic_DNA"/>
</dbReference>
<protein>
    <recommendedName>
        <fullName evidence="3">Flp pilus assembly protein CpaB</fullName>
    </recommendedName>
</protein>
<evidence type="ECO:0008006" key="3">
    <source>
        <dbReference type="Google" id="ProtNLM"/>
    </source>
</evidence>
<comment type="caution">
    <text evidence="1">The sequence shown here is derived from an EMBL/GenBank/DDBJ whole genome shotgun (WGS) entry which is preliminary data.</text>
</comment>
<sequence length="46" mass="4904">MARMSIALLVFLVLLLGGGAAFLANWDIPAPRAKVEKVIPADRLGK</sequence>
<evidence type="ECO:0000313" key="1">
    <source>
        <dbReference type="EMBL" id="MFC3676065.1"/>
    </source>
</evidence>
<evidence type="ECO:0000313" key="2">
    <source>
        <dbReference type="Proteomes" id="UP001595711"/>
    </source>
</evidence>